<organism evidence="5 8">
    <name type="scientific">Cephus cinctus</name>
    <name type="common">Wheat stem sawfly</name>
    <dbReference type="NCBI Taxonomy" id="211228"/>
    <lineage>
        <taxon>Eukaryota</taxon>
        <taxon>Metazoa</taxon>
        <taxon>Ecdysozoa</taxon>
        <taxon>Arthropoda</taxon>
        <taxon>Hexapoda</taxon>
        <taxon>Insecta</taxon>
        <taxon>Pterygota</taxon>
        <taxon>Neoptera</taxon>
        <taxon>Endopterygota</taxon>
        <taxon>Hymenoptera</taxon>
        <taxon>Cephoidea</taxon>
        <taxon>Cephidae</taxon>
        <taxon>Cephus</taxon>
    </lineage>
</organism>
<feature type="domain" description="EF-hand" evidence="4">
    <location>
        <begin position="196"/>
        <end position="231"/>
    </location>
</feature>
<dbReference type="InterPro" id="IPR028846">
    <property type="entry name" value="Recoverin"/>
</dbReference>
<evidence type="ECO:0000313" key="6">
    <source>
        <dbReference type="RefSeq" id="XP_015587745.1"/>
    </source>
</evidence>
<dbReference type="InterPro" id="IPR011992">
    <property type="entry name" value="EF-hand-dom_pair"/>
</dbReference>
<dbReference type="GO" id="GO:0005509">
    <property type="term" value="F:calcium ion binding"/>
    <property type="evidence" value="ECO:0007669"/>
    <property type="project" value="InterPro"/>
</dbReference>
<dbReference type="SUPFAM" id="SSF47473">
    <property type="entry name" value="EF-hand"/>
    <property type="match status" value="1"/>
</dbReference>
<dbReference type="Proteomes" id="UP000694920">
    <property type="component" value="Unplaced"/>
</dbReference>
<dbReference type="PROSITE" id="PS50222">
    <property type="entry name" value="EF_HAND_2"/>
    <property type="match status" value="2"/>
</dbReference>
<dbReference type="InterPro" id="IPR018247">
    <property type="entry name" value="EF_Hand_1_Ca_BS"/>
</dbReference>
<dbReference type="PROSITE" id="PS00018">
    <property type="entry name" value="EF_HAND_1"/>
    <property type="match status" value="2"/>
</dbReference>
<evidence type="ECO:0000256" key="2">
    <source>
        <dbReference type="ARBA" id="ARBA00022737"/>
    </source>
</evidence>
<evidence type="ECO:0000256" key="3">
    <source>
        <dbReference type="ARBA" id="ARBA00022837"/>
    </source>
</evidence>
<dbReference type="Gene3D" id="1.10.238.10">
    <property type="entry name" value="EF-hand"/>
    <property type="match status" value="1"/>
</dbReference>
<evidence type="ECO:0000313" key="5">
    <source>
        <dbReference type="Proteomes" id="UP000694920"/>
    </source>
</evidence>
<evidence type="ECO:0000313" key="7">
    <source>
        <dbReference type="RefSeq" id="XP_015587746.1"/>
    </source>
</evidence>
<dbReference type="Pfam" id="PF13499">
    <property type="entry name" value="EF-hand_7"/>
    <property type="match status" value="1"/>
</dbReference>
<dbReference type="RefSeq" id="XP_015587747.1">
    <property type="nucleotide sequence ID" value="XM_015732261.2"/>
</dbReference>
<keyword evidence="2" id="KW-0677">Repeat</keyword>
<dbReference type="PANTHER" id="PTHR23055:SF60">
    <property type="entry name" value="CALAXIN"/>
    <property type="match status" value="1"/>
</dbReference>
<keyword evidence="1" id="KW-0479">Metal-binding</keyword>
<dbReference type="InterPro" id="IPR002048">
    <property type="entry name" value="EF_hand_dom"/>
</dbReference>
<proteinExistence type="predicted"/>
<dbReference type="CDD" id="cd00051">
    <property type="entry name" value="EFh"/>
    <property type="match status" value="1"/>
</dbReference>
<name>A0AAJ7FEG6_CEPCN</name>
<accession>A0AAJ7FEG6</accession>
<evidence type="ECO:0000259" key="4">
    <source>
        <dbReference type="PROSITE" id="PS50222"/>
    </source>
</evidence>
<gene>
    <name evidence="6 7 8" type="primary">LOC107264229</name>
</gene>
<dbReference type="KEGG" id="ccin:107264229"/>
<sequence>MAGRISSSPSTAVYQGGDEIGVGAVGRTPISGRGGAMVMRSVSIFLTNGRKVSIVSKRQQNISAGTVSGGRRRKKMPDDGSIKSAAFNTKIIETLRKKTKFSRGELEALWKIYRKLITTPGQQVGPVTTINGMPSPVQTIEGIDRTIFRELLHNTFDIITEDTLVERMFCCWDKDNESAIRLEPWIMGLDVFLRGSLRERMEFCFRVYDLNGDGYITKDEMFQLLKNCLIKQPGEEDPDEGVRDLSELALKKLDVDHDGKVSFEDYELAIKEEPLLLEAFGQCLPTEESSTAFLTTLQP</sequence>
<dbReference type="GeneID" id="107264229"/>
<evidence type="ECO:0000256" key="1">
    <source>
        <dbReference type="ARBA" id="ARBA00022723"/>
    </source>
</evidence>
<keyword evidence="3" id="KW-0106">Calcium</keyword>
<dbReference type="RefSeq" id="XP_015587745.1">
    <property type="nucleotide sequence ID" value="XM_015732259.2"/>
</dbReference>
<dbReference type="AlphaFoldDB" id="A0AAJ7FEG6"/>
<dbReference type="PANTHER" id="PTHR23055">
    <property type="entry name" value="CALCIUM BINDING PROTEINS"/>
    <property type="match status" value="1"/>
</dbReference>
<protein>
    <submittedName>
        <fullName evidence="6 7">EF-hand calcium-binding domain-containing protein 1</fullName>
    </submittedName>
</protein>
<reference evidence="6 7" key="1">
    <citation type="submission" date="2025-04" db="UniProtKB">
        <authorList>
            <consortium name="RefSeq"/>
        </authorList>
    </citation>
    <scope>IDENTIFICATION</scope>
</reference>
<evidence type="ECO:0000313" key="8">
    <source>
        <dbReference type="RefSeq" id="XP_015587747.1"/>
    </source>
</evidence>
<dbReference type="SMART" id="SM00054">
    <property type="entry name" value="EFh"/>
    <property type="match status" value="2"/>
</dbReference>
<keyword evidence="5" id="KW-1185">Reference proteome</keyword>
<dbReference type="RefSeq" id="XP_015587746.1">
    <property type="nucleotide sequence ID" value="XM_015732260.2"/>
</dbReference>
<feature type="domain" description="EF-hand" evidence="4">
    <location>
        <begin position="241"/>
        <end position="276"/>
    </location>
</feature>